<proteinExistence type="predicted"/>
<evidence type="ECO:0000313" key="2">
    <source>
        <dbReference type="Proteomes" id="UP001157502"/>
    </source>
</evidence>
<protein>
    <submittedName>
        <fullName evidence="1">Uncharacterized protein</fullName>
    </submittedName>
</protein>
<dbReference type="Proteomes" id="UP001157502">
    <property type="component" value="Chromosome 15"/>
</dbReference>
<evidence type="ECO:0000313" key="1">
    <source>
        <dbReference type="EMBL" id="KAJ8001089.1"/>
    </source>
</evidence>
<accession>A0ACC2GBQ1</accession>
<gene>
    <name evidence="1" type="ORF">DPEC_G00187610</name>
</gene>
<keyword evidence="2" id="KW-1185">Reference proteome</keyword>
<reference evidence="1" key="1">
    <citation type="submission" date="2021-05" db="EMBL/GenBank/DDBJ databases">
        <authorList>
            <person name="Pan Q."/>
            <person name="Jouanno E."/>
            <person name="Zahm M."/>
            <person name="Klopp C."/>
            <person name="Cabau C."/>
            <person name="Louis A."/>
            <person name="Berthelot C."/>
            <person name="Parey E."/>
            <person name="Roest Crollius H."/>
            <person name="Montfort J."/>
            <person name="Robinson-Rechavi M."/>
            <person name="Bouchez O."/>
            <person name="Lampietro C."/>
            <person name="Lopez Roques C."/>
            <person name="Donnadieu C."/>
            <person name="Postlethwait J."/>
            <person name="Bobe J."/>
            <person name="Dillon D."/>
            <person name="Chandos A."/>
            <person name="von Hippel F."/>
            <person name="Guiguen Y."/>
        </authorList>
    </citation>
    <scope>NUCLEOTIDE SEQUENCE</scope>
    <source>
        <strain evidence="1">YG-Jan2019</strain>
    </source>
</reference>
<dbReference type="EMBL" id="CM055742">
    <property type="protein sequence ID" value="KAJ8001089.1"/>
    <property type="molecule type" value="Genomic_DNA"/>
</dbReference>
<organism evidence="1 2">
    <name type="scientific">Dallia pectoralis</name>
    <name type="common">Alaska blackfish</name>
    <dbReference type="NCBI Taxonomy" id="75939"/>
    <lineage>
        <taxon>Eukaryota</taxon>
        <taxon>Metazoa</taxon>
        <taxon>Chordata</taxon>
        <taxon>Craniata</taxon>
        <taxon>Vertebrata</taxon>
        <taxon>Euteleostomi</taxon>
        <taxon>Actinopterygii</taxon>
        <taxon>Neopterygii</taxon>
        <taxon>Teleostei</taxon>
        <taxon>Protacanthopterygii</taxon>
        <taxon>Esociformes</taxon>
        <taxon>Umbridae</taxon>
        <taxon>Dallia</taxon>
    </lineage>
</organism>
<comment type="caution">
    <text evidence="1">The sequence shown here is derived from an EMBL/GenBank/DDBJ whole genome shotgun (WGS) entry which is preliminary data.</text>
</comment>
<sequence length="151" mass="16427">MKEESVVSIHRAGKLKQPFSAGYRTLVRSSRPKAGSIPSCAAPQVLGPLQQPAVHSATQKLPKSNRTTQPFNSNSTLAWLWLVNLEAARPPFAVTVGEPKAGSEFTAGEKTDRRMGQPRGQRWASGGVYFRNTRETCRSDRLTGAQLPGLP</sequence>
<name>A0ACC2GBQ1_DALPE</name>